<name>A0A1F5VLW4_9BACT</name>
<dbReference type="InterPro" id="IPR042099">
    <property type="entry name" value="ANL_N_sf"/>
</dbReference>
<evidence type="ECO:0000313" key="1">
    <source>
        <dbReference type="EMBL" id="OGF64395.1"/>
    </source>
</evidence>
<proteinExistence type="predicted"/>
<dbReference type="Proteomes" id="UP000177451">
    <property type="component" value="Unassembled WGS sequence"/>
</dbReference>
<dbReference type="SUPFAM" id="SSF56801">
    <property type="entry name" value="Acetyl-CoA synthetase-like"/>
    <property type="match status" value="1"/>
</dbReference>
<dbReference type="PANTHER" id="PTHR36932:SF1">
    <property type="entry name" value="CAPSULAR POLYSACCHARIDE BIOSYNTHESIS PROTEIN"/>
    <property type="match status" value="1"/>
</dbReference>
<sequence>MWYHLFMMNDSIILKTEEELLKDEKEFRGFFKNASLQEFWKAHFLKYNFDPEPDNFNWEYWRKIPLMTKEEFSDNLRLKLRDAEDEMSFSIFNFLLRVTSGTTAKKPALLLHYISEAEKTIEDLERGIRLWQPYHIGLRWALTGILLNKKNAGKSQQFLIIDPFKIDSKMANALIDFKAQSINGLPSNLSKFAAIFSSFSGFASSIKKIIFGGDFVSRAQFEIIRNFFPKINDDLIVSDYIMTECGRIGTFCEYLKKKYGGYQAYHPAVKNGVMEIVNADSNGYGEIIVSKIKPDKAAIIRYRTGDVGKALREKCPCGNTFSLLLLGRADFDYIKCAGTLIIRKELERVLNNFHDDIKEWRADVRELSGVEPIGELSIKIKPSEKLSRNKNKIQDISLKISGGLFLTPSKTLSDLVADKKFMPLRMEIVDEFPDTQKKILLRKIED</sequence>
<accession>A0A1F5VLW4</accession>
<dbReference type="InterPro" id="IPR053158">
    <property type="entry name" value="CapK_Type1_Caps_Biosynth"/>
</dbReference>
<dbReference type="PANTHER" id="PTHR36932">
    <property type="entry name" value="CAPSULAR POLYSACCHARIDE BIOSYNTHESIS PROTEIN"/>
    <property type="match status" value="1"/>
</dbReference>
<reference evidence="1 2" key="1">
    <citation type="journal article" date="2016" name="Nat. Commun.">
        <title>Thousands of microbial genomes shed light on interconnected biogeochemical processes in an aquifer system.</title>
        <authorList>
            <person name="Anantharaman K."/>
            <person name="Brown C.T."/>
            <person name="Hug L.A."/>
            <person name="Sharon I."/>
            <person name="Castelle C.J."/>
            <person name="Probst A.J."/>
            <person name="Thomas B.C."/>
            <person name="Singh A."/>
            <person name="Wilkins M.J."/>
            <person name="Karaoz U."/>
            <person name="Brodie E.L."/>
            <person name="Williams K.H."/>
            <person name="Hubbard S.S."/>
            <person name="Banfield J.F."/>
        </authorList>
    </citation>
    <scope>NUCLEOTIDE SEQUENCE [LARGE SCALE GENOMIC DNA]</scope>
</reference>
<organism evidence="1 2">
    <name type="scientific">Candidatus Giovannonibacteria bacterium RIFCSPHIGHO2_02_42_15</name>
    <dbReference type="NCBI Taxonomy" id="1798329"/>
    <lineage>
        <taxon>Bacteria</taxon>
        <taxon>Candidatus Giovannoniibacteriota</taxon>
    </lineage>
</organism>
<gene>
    <name evidence="1" type="ORF">A2Z53_00625</name>
</gene>
<protein>
    <recommendedName>
        <fullName evidence="3">AMP-dependent synthetase/ligase domain-containing protein</fullName>
    </recommendedName>
</protein>
<evidence type="ECO:0008006" key="3">
    <source>
        <dbReference type="Google" id="ProtNLM"/>
    </source>
</evidence>
<dbReference type="EMBL" id="MFHH01000042">
    <property type="protein sequence ID" value="OGF64395.1"/>
    <property type="molecule type" value="Genomic_DNA"/>
</dbReference>
<dbReference type="AlphaFoldDB" id="A0A1F5VLW4"/>
<comment type="caution">
    <text evidence="1">The sequence shown here is derived from an EMBL/GenBank/DDBJ whole genome shotgun (WGS) entry which is preliminary data.</text>
</comment>
<evidence type="ECO:0000313" key="2">
    <source>
        <dbReference type="Proteomes" id="UP000177451"/>
    </source>
</evidence>
<dbReference type="Gene3D" id="3.40.50.12780">
    <property type="entry name" value="N-terminal domain of ligase-like"/>
    <property type="match status" value="1"/>
</dbReference>